<feature type="transmembrane region" description="Helical" evidence="1">
    <location>
        <begin position="189"/>
        <end position="214"/>
    </location>
</feature>
<protein>
    <submittedName>
        <fullName evidence="2">ABC-2 family transporter protein</fullName>
    </submittedName>
</protein>
<reference evidence="2" key="1">
    <citation type="submission" date="2019-11" db="EMBL/GenBank/DDBJ databases">
        <authorList>
            <person name="Feng L."/>
        </authorList>
    </citation>
    <scope>NUCLEOTIDE SEQUENCE</scope>
    <source>
        <strain evidence="2">IbartlettiiLFYP30</strain>
    </source>
</reference>
<feature type="transmembrane region" description="Helical" evidence="1">
    <location>
        <begin position="61"/>
        <end position="82"/>
    </location>
</feature>
<keyword evidence="1" id="KW-1133">Transmembrane helix</keyword>
<keyword evidence="1" id="KW-0472">Membrane</keyword>
<dbReference type="EMBL" id="CACRUE010000003">
    <property type="protein sequence ID" value="VYT61277.1"/>
    <property type="molecule type" value="Genomic_DNA"/>
</dbReference>
<keyword evidence="1" id="KW-0812">Transmembrane</keyword>
<feature type="transmembrane region" description="Helical" evidence="1">
    <location>
        <begin position="14"/>
        <end position="32"/>
    </location>
</feature>
<sequence length="272" mass="31107">MLNLDILKLNKRKLLIGIFILVICGYLNMISIQSQQGLYVNLVNVPKMTCFEYFLNIQGDAVGFLHIVYFLAITLVIGDIFIKEKKSSMLYFSLVRSDVNRYIKQKIIGIGFMGIVFMFLSQVMLLIISMILYPIASPSLSQEYVLYIGKEFFSNHPFLYCFIVIFNSCIMTFAYCCFTVFISVIFNNIYVVLTLPYLFNIGISIFMTGFPLYIGNAGKVIYSLAPTILVGAYISNSVNFILPILYWTALSIVFYFLSVVSFKSKFENENII</sequence>
<accession>A0A6N2Y504</accession>
<dbReference type="RefSeq" id="WP_156530509.1">
    <property type="nucleotide sequence ID" value="NZ_CACRUE010000003.1"/>
</dbReference>
<proteinExistence type="predicted"/>
<organism evidence="2">
    <name type="scientific">Intestinibacter bartlettii</name>
    <dbReference type="NCBI Taxonomy" id="261299"/>
    <lineage>
        <taxon>Bacteria</taxon>
        <taxon>Bacillati</taxon>
        <taxon>Bacillota</taxon>
        <taxon>Clostridia</taxon>
        <taxon>Peptostreptococcales</taxon>
        <taxon>Peptostreptococcaceae</taxon>
        <taxon>Intestinibacter</taxon>
    </lineage>
</organism>
<name>A0A6N2Y504_9FIRM</name>
<evidence type="ECO:0000256" key="1">
    <source>
        <dbReference type="SAM" id="Phobius"/>
    </source>
</evidence>
<feature type="transmembrane region" description="Helical" evidence="1">
    <location>
        <begin position="110"/>
        <end position="136"/>
    </location>
</feature>
<evidence type="ECO:0000313" key="2">
    <source>
        <dbReference type="EMBL" id="VYT61277.1"/>
    </source>
</evidence>
<feature type="transmembrane region" description="Helical" evidence="1">
    <location>
        <begin position="244"/>
        <end position="262"/>
    </location>
</feature>
<dbReference type="AlphaFoldDB" id="A0A6N2Y504"/>
<feature type="transmembrane region" description="Helical" evidence="1">
    <location>
        <begin position="156"/>
        <end position="182"/>
    </location>
</feature>
<gene>
    <name evidence="2" type="ORF">IBLFYP30_00699</name>
</gene>